<proteinExistence type="inferred from homology"/>
<dbReference type="NCBIfam" id="TIGR00613">
    <property type="entry name" value="reco"/>
    <property type="match status" value="1"/>
</dbReference>
<dbReference type="GO" id="GO:0043590">
    <property type="term" value="C:bacterial nucleoid"/>
    <property type="evidence" value="ECO:0007669"/>
    <property type="project" value="TreeGrafter"/>
</dbReference>
<dbReference type="GO" id="GO:0006302">
    <property type="term" value="P:double-strand break repair"/>
    <property type="evidence" value="ECO:0007669"/>
    <property type="project" value="TreeGrafter"/>
</dbReference>
<evidence type="ECO:0000256" key="2">
    <source>
        <dbReference type="ARBA" id="ARBA00007452"/>
    </source>
</evidence>
<dbReference type="Pfam" id="PF11967">
    <property type="entry name" value="RecO_N"/>
    <property type="match status" value="1"/>
</dbReference>
<keyword evidence="4 8" id="KW-0227">DNA damage</keyword>
<evidence type="ECO:0000256" key="3">
    <source>
        <dbReference type="ARBA" id="ARBA00021310"/>
    </source>
</evidence>
<dbReference type="InterPro" id="IPR037278">
    <property type="entry name" value="ARFGAP/RecO"/>
</dbReference>
<dbReference type="SUPFAM" id="SSF57863">
    <property type="entry name" value="ArfGap/RecO-like zinc finger"/>
    <property type="match status" value="1"/>
</dbReference>
<dbReference type="Pfam" id="PF02565">
    <property type="entry name" value="RecO_C"/>
    <property type="match status" value="1"/>
</dbReference>
<keyword evidence="11" id="KW-1185">Reference proteome</keyword>
<name>A0A2S6H2N7_9GAMM</name>
<evidence type="ECO:0000256" key="4">
    <source>
        <dbReference type="ARBA" id="ARBA00022763"/>
    </source>
</evidence>
<evidence type="ECO:0000256" key="5">
    <source>
        <dbReference type="ARBA" id="ARBA00023172"/>
    </source>
</evidence>
<evidence type="ECO:0000259" key="9">
    <source>
        <dbReference type="Pfam" id="PF11967"/>
    </source>
</evidence>
<evidence type="ECO:0000256" key="7">
    <source>
        <dbReference type="ARBA" id="ARBA00033409"/>
    </source>
</evidence>
<keyword evidence="5 8" id="KW-0233">DNA recombination</keyword>
<comment type="function">
    <text evidence="1 8">Involved in DNA repair and RecF pathway recombination.</text>
</comment>
<dbReference type="SUPFAM" id="SSF50249">
    <property type="entry name" value="Nucleic acid-binding proteins"/>
    <property type="match status" value="1"/>
</dbReference>
<dbReference type="InterPro" id="IPR003717">
    <property type="entry name" value="RecO"/>
</dbReference>
<dbReference type="PANTHER" id="PTHR33991:SF1">
    <property type="entry name" value="DNA REPAIR PROTEIN RECO"/>
    <property type="match status" value="1"/>
</dbReference>
<evidence type="ECO:0000313" key="11">
    <source>
        <dbReference type="Proteomes" id="UP000238071"/>
    </source>
</evidence>
<sequence length="265" mass="29660">MTETVVYLQPAFILQQRKYRETSLIIDALTRDFGRISLLAKGVRKTKSKTAGMLQPFIPLTISYFGKAELKTLTDVEMIQPFSQIKGLALYCGFYINELVACFLHKYDPHPEVFGHYRECLSGLADGAGMEAALRLFELNLIECSGYGLQLEYDDKQHPIASAKKYDFNVGLGPVEAGRGQFSGRTFQALSTRELIDPQVLSEAKLLMRTVIDVYLQGRQLKSRAVINNIMKHTGGERGLQTYRQSQHISNGVGGVITPSNMKNE</sequence>
<dbReference type="InterPro" id="IPR042242">
    <property type="entry name" value="RecO_C"/>
</dbReference>
<evidence type="ECO:0000256" key="8">
    <source>
        <dbReference type="HAMAP-Rule" id="MF_00201"/>
    </source>
</evidence>
<dbReference type="Proteomes" id="UP000238071">
    <property type="component" value="Unassembled WGS sequence"/>
</dbReference>
<keyword evidence="6 8" id="KW-0234">DNA repair</keyword>
<dbReference type="RefSeq" id="WP_104423581.1">
    <property type="nucleotide sequence ID" value="NZ_PTIY01000006.1"/>
</dbReference>
<dbReference type="Gene3D" id="1.20.1440.120">
    <property type="entry name" value="Recombination protein O, C-terminal domain"/>
    <property type="match status" value="1"/>
</dbReference>
<reference evidence="10 11" key="1">
    <citation type="submission" date="2018-02" db="EMBL/GenBank/DDBJ databases">
        <title>Subsurface microbial communities from deep shales in Ohio and West Virginia, USA.</title>
        <authorList>
            <person name="Wrighton K."/>
        </authorList>
    </citation>
    <scope>NUCLEOTIDE SEQUENCE [LARGE SCALE GENOMIC DNA]</scope>
    <source>
        <strain evidence="10 11">OWC-G53F</strain>
    </source>
</reference>
<accession>A0A2S6H2N7</accession>
<organism evidence="10 11">
    <name type="scientific">Methylobacter tundripaludum</name>
    <dbReference type="NCBI Taxonomy" id="173365"/>
    <lineage>
        <taxon>Bacteria</taxon>
        <taxon>Pseudomonadati</taxon>
        <taxon>Pseudomonadota</taxon>
        <taxon>Gammaproteobacteria</taxon>
        <taxon>Methylococcales</taxon>
        <taxon>Methylococcaceae</taxon>
        <taxon>Methylobacter</taxon>
    </lineage>
</organism>
<evidence type="ECO:0000313" key="10">
    <source>
        <dbReference type="EMBL" id="PPK71697.1"/>
    </source>
</evidence>
<dbReference type="AlphaFoldDB" id="A0A2S6H2N7"/>
<dbReference type="Gene3D" id="2.40.50.140">
    <property type="entry name" value="Nucleic acid-binding proteins"/>
    <property type="match status" value="1"/>
</dbReference>
<dbReference type="EMBL" id="PTIY01000006">
    <property type="protein sequence ID" value="PPK71697.1"/>
    <property type="molecule type" value="Genomic_DNA"/>
</dbReference>
<protein>
    <recommendedName>
        <fullName evidence="3 8">DNA repair protein RecO</fullName>
    </recommendedName>
    <alternativeName>
        <fullName evidence="7 8">Recombination protein O</fullName>
    </alternativeName>
</protein>
<dbReference type="PANTHER" id="PTHR33991">
    <property type="entry name" value="DNA REPAIR PROTEIN RECO"/>
    <property type="match status" value="1"/>
</dbReference>
<feature type="domain" description="DNA replication/recombination mediator RecO N-terminal" evidence="9">
    <location>
        <begin position="8"/>
        <end position="82"/>
    </location>
</feature>
<dbReference type="InterPro" id="IPR022572">
    <property type="entry name" value="DNA_rep/recomb_RecO_N"/>
</dbReference>
<dbReference type="HAMAP" id="MF_00201">
    <property type="entry name" value="RecO"/>
    <property type="match status" value="1"/>
</dbReference>
<dbReference type="InterPro" id="IPR012340">
    <property type="entry name" value="NA-bd_OB-fold"/>
</dbReference>
<evidence type="ECO:0000256" key="6">
    <source>
        <dbReference type="ARBA" id="ARBA00023204"/>
    </source>
</evidence>
<comment type="similarity">
    <text evidence="2 8">Belongs to the RecO family.</text>
</comment>
<dbReference type="OrthoDB" id="9804792at2"/>
<evidence type="ECO:0000256" key="1">
    <source>
        <dbReference type="ARBA" id="ARBA00003065"/>
    </source>
</evidence>
<gene>
    <name evidence="8" type="primary">recO</name>
    <name evidence="10" type="ORF">B0F88_10646</name>
</gene>
<dbReference type="GO" id="GO:0006310">
    <property type="term" value="P:DNA recombination"/>
    <property type="evidence" value="ECO:0007669"/>
    <property type="project" value="UniProtKB-UniRule"/>
</dbReference>
<comment type="caution">
    <text evidence="10">The sequence shown here is derived from an EMBL/GenBank/DDBJ whole genome shotgun (WGS) entry which is preliminary data.</text>
</comment>